<dbReference type="InterPro" id="IPR010628">
    <property type="entry name" value="EutB"/>
</dbReference>
<dbReference type="GO" id="GO:0006520">
    <property type="term" value="P:amino acid metabolic process"/>
    <property type="evidence" value="ECO:0007669"/>
    <property type="project" value="InterPro"/>
</dbReference>
<dbReference type="PIRSF" id="PIRSF018788">
    <property type="entry name" value="EutB"/>
    <property type="match status" value="1"/>
</dbReference>
<keyword evidence="1" id="KW-1283">Bacterial microcompartment</keyword>
<dbReference type="GO" id="GO:0008851">
    <property type="term" value="F:ethanolamine ammonia-lyase activity"/>
    <property type="evidence" value="ECO:0007669"/>
    <property type="project" value="UniProtKB-UniRule"/>
</dbReference>
<proteinExistence type="inferred from homology"/>
<feature type="binding site" evidence="1">
    <location>
        <begin position="160"/>
        <end position="162"/>
    </location>
    <ligand>
        <name>substrate</name>
    </ligand>
</feature>
<comment type="subunit">
    <text evidence="1">The basic unit is a heterodimer which dimerizes to form tetramers. The heterotetramers trimerize; 6 large subunits form a core ring with 6 small subunits projecting outwards.</text>
</comment>
<dbReference type="Proteomes" id="UP000589085">
    <property type="component" value="Unassembled WGS sequence"/>
</dbReference>
<dbReference type="Gene3D" id="1.10.220.70">
    <property type="entry name" value="lyase"/>
    <property type="match status" value="1"/>
</dbReference>
<dbReference type="EC" id="4.3.1.7" evidence="1"/>
<dbReference type="HAMAP" id="MF_00861">
    <property type="entry name" value="EutB"/>
    <property type="match status" value="1"/>
</dbReference>
<dbReference type="Pfam" id="PF06751">
    <property type="entry name" value="EutB"/>
    <property type="match status" value="1"/>
</dbReference>
<keyword evidence="1 2" id="KW-0456">Lyase</keyword>
<feature type="binding site" evidence="1">
    <location>
        <position position="246"/>
    </location>
    <ligand>
        <name>adenosylcob(III)alamin</name>
        <dbReference type="ChEBI" id="CHEBI:18408"/>
    </ligand>
</feature>
<comment type="similarity">
    <text evidence="1">Belongs to the EutB family.</text>
</comment>
<dbReference type="EMBL" id="JABEQJ010000013">
    <property type="protein sequence ID" value="MBB2160801.1"/>
    <property type="molecule type" value="Genomic_DNA"/>
</dbReference>
<dbReference type="Gene3D" id="3.20.20.70">
    <property type="entry name" value="Aldolase class I"/>
    <property type="match status" value="1"/>
</dbReference>
<keyword evidence="1" id="KW-0846">Cobalamin</keyword>
<name>A0A7W4IDA7_9PROT</name>
<comment type="cofactor">
    <cofactor evidence="1">
        <name>adenosylcob(III)alamin</name>
        <dbReference type="ChEBI" id="CHEBI:18408"/>
    </cofactor>
    <text evidence="1">Binds between the large and small subunits.</text>
</comment>
<reference evidence="2 3" key="1">
    <citation type="submission" date="2020-04" db="EMBL/GenBank/DDBJ databases">
        <title>Description of novel Gluconacetobacter.</title>
        <authorList>
            <person name="Sombolestani A."/>
        </authorList>
    </citation>
    <scope>NUCLEOTIDE SEQUENCE [LARGE SCALE GENOMIC DNA]</scope>
    <source>
        <strain evidence="2 3">LMG 19747</strain>
    </source>
</reference>
<dbReference type="Gene3D" id="2.30.170.30">
    <property type="entry name" value="ethanolamine ammonia-lyase heavy chain domain like"/>
    <property type="match status" value="1"/>
</dbReference>
<protein>
    <recommendedName>
        <fullName evidence="1">Ethanolamine ammonia-lyase large subunit</fullName>
        <shortName evidence="1">EAL large subunit</shortName>
        <ecNumber evidence="1">4.3.1.7</ecNumber>
    </recommendedName>
</protein>
<comment type="caution">
    <text evidence="2">The sequence shown here is derived from an EMBL/GenBank/DDBJ whole genome shotgun (WGS) entry which is preliminary data.</text>
</comment>
<feature type="binding site" evidence="1">
    <location>
        <position position="296"/>
    </location>
    <ligand>
        <name>adenosylcob(III)alamin</name>
        <dbReference type="ChEBI" id="CHEBI:18408"/>
    </ligand>
</feature>
<dbReference type="AlphaFoldDB" id="A0A7W4IDA7"/>
<feature type="binding site" evidence="1">
    <location>
        <position position="402"/>
    </location>
    <ligand>
        <name>adenosylcob(III)alamin</name>
        <dbReference type="ChEBI" id="CHEBI:18408"/>
    </ligand>
</feature>
<dbReference type="UniPathway" id="UPA00560"/>
<gene>
    <name evidence="1" type="primary">eutB</name>
    <name evidence="2" type="ORF">HLH48_11565</name>
</gene>
<accession>A0A7W4IDA7</accession>
<dbReference type="NCBIfam" id="NF011649">
    <property type="entry name" value="PRK15067.1"/>
    <property type="match status" value="1"/>
</dbReference>
<feature type="binding site" evidence="1">
    <location>
        <position position="194"/>
    </location>
    <ligand>
        <name>adenosylcob(III)alamin</name>
        <dbReference type="ChEBI" id="CHEBI:18408"/>
    </ligand>
</feature>
<organism evidence="2 3">
    <name type="scientific">Gluconacetobacter sacchari</name>
    <dbReference type="NCBI Taxonomy" id="92759"/>
    <lineage>
        <taxon>Bacteria</taxon>
        <taxon>Pseudomonadati</taxon>
        <taxon>Pseudomonadota</taxon>
        <taxon>Alphaproteobacteria</taxon>
        <taxon>Acetobacterales</taxon>
        <taxon>Acetobacteraceae</taxon>
        <taxon>Gluconacetobacter</taxon>
    </lineage>
</organism>
<dbReference type="InterPro" id="IPR044941">
    <property type="entry name" value="EutB_N_sf"/>
</dbReference>
<dbReference type="GO" id="GO:0046336">
    <property type="term" value="P:ethanolamine catabolic process"/>
    <property type="evidence" value="ECO:0007669"/>
    <property type="project" value="UniProtKB-UniRule"/>
</dbReference>
<sequence length="460" mass="49929">MVFHATLQGERYRFDDLRALLAKASPLRSGDELTGVAAADPVERVAAREALANVPLRAFLRETVVPYELCDVTRLIAERHDAASFAPIAHMTVGQWRDWLLGYEADEAALAAVARGLTPEMVSAVSKLMRNQDLIAVARKARVVTAFRNTQGLRGRLGSRLQPNHPTDDARGIAAALLDGLLLGAGDAVLGINPATDSIEAGMVLVRMLDDVRQRYDIPAQSCVLTHITNTLAMIERGAPVDLVFQSIAGTQRANESFGVSLALLDEAHQAARSLRRGSVGDNVMYFETGQGAAISADAHFGVDQQTLEVRAYAVAREYAPLLVNTVVGFIGPEYLYDGKQIIRAGLEDHFCGKLMGLPMGCDVCYTNHAEVDQDDSDDLMMLLAAAGVNFLIAVPGGDDVMLNYQSLSYHDILTVRSVYGVAPAPEFEQWLERMALLDGRRRLNANVPLALPGFMDARD</sequence>
<dbReference type="PANTHER" id="PTHR39329:SF1">
    <property type="entry name" value="ETHANOLAMINE AMMONIA-LYASE LARGE SUBUNIT"/>
    <property type="match status" value="1"/>
</dbReference>
<dbReference type="GO" id="GO:0005829">
    <property type="term" value="C:cytosol"/>
    <property type="evidence" value="ECO:0007669"/>
    <property type="project" value="TreeGrafter"/>
</dbReference>
<dbReference type="GO" id="GO:0031471">
    <property type="term" value="C:ethanolamine degradation polyhedral organelle"/>
    <property type="evidence" value="ECO:0007669"/>
    <property type="project" value="UniProtKB-UniRule"/>
</dbReference>
<dbReference type="GO" id="GO:0009350">
    <property type="term" value="C:ethanolamine ammonia-lyase complex"/>
    <property type="evidence" value="ECO:0007669"/>
    <property type="project" value="UniProtKB-UniRule"/>
</dbReference>
<feature type="binding site" evidence="1">
    <location>
        <position position="288"/>
    </location>
    <ligand>
        <name>substrate</name>
    </ligand>
</feature>
<dbReference type="PANTHER" id="PTHR39329">
    <property type="entry name" value="ETHANOLAMINE AMMONIA-LYASE HEAVY CHAIN"/>
    <property type="match status" value="1"/>
</dbReference>
<comment type="catalytic activity">
    <reaction evidence="1">
        <text>ethanolamine = acetaldehyde + NH4(+)</text>
        <dbReference type="Rhea" id="RHEA:15313"/>
        <dbReference type="ChEBI" id="CHEBI:15343"/>
        <dbReference type="ChEBI" id="CHEBI:28938"/>
        <dbReference type="ChEBI" id="CHEBI:57603"/>
        <dbReference type="EC" id="4.3.1.7"/>
    </reaction>
</comment>
<feature type="binding site" evidence="1">
    <location>
        <position position="363"/>
    </location>
    <ligand>
        <name>substrate</name>
    </ligand>
</feature>
<evidence type="ECO:0000313" key="3">
    <source>
        <dbReference type="Proteomes" id="UP000589085"/>
    </source>
</evidence>
<dbReference type="GO" id="GO:0031419">
    <property type="term" value="F:cobalamin binding"/>
    <property type="evidence" value="ECO:0007669"/>
    <property type="project" value="UniProtKB-UniRule"/>
</dbReference>
<dbReference type="InterPro" id="IPR044939">
    <property type="entry name" value="EutB_dom_2_sf"/>
</dbReference>
<comment type="subcellular location">
    <subcellularLocation>
        <location evidence="1">Bacterial microcompartment</location>
    </subcellularLocation>
</comment>
<evidence type="ECO:0000256" key="1">
    <source>
        <dbReference type="HAMAP-Rule" id="MF_00861"/>
    </source>
</evidence>
<feature type="binding site" evidence="1">
    <location>
        <position position="193"/>
    </location>
    <ligand>
        <name>substrate</name>
    </ligand>
</feature>
<keyword evidence="1" id="KW-0170">Cobalt</keyword>
<evidence type="ECO:0000313" key="2">
    <source>
        <dbReference type="EMBL" id="MBB2160801.1"/>
    </source>
</evidence>
<dbReference type="RefSeq" id="WP_182997676.1">
    <property type="nucleotide sequence ID" value="NZ_JABEQJ010000013.1"/>
</dbReference>
<comment type="function">
    <text evidence="1">Catalyzes the deamination of various vicinal amino-alcohols to oxo compounds. Allows this organism to utilize ethanolamine as the sole source of nitrogen and carbon in the presence of vitamin B12.</text>
</comment>
<dbReference type="InterPro" id="IPR013785">
    <property type="entry name" value="Aldolase_TIM"/>
</dbReference>
<comment type="pathway">
    <text evidence="1">Amine and polyamine degradation; ethanolamine degradation.</text>
</comment>